<dbReference type="EMBL" id="DVJN01000269">
    <property type="protein sequence ID" value="HIS94103.1"/>
    <property type="molecule type" value="Genomic_DNA"/>
</dbReference>
<sequence>MKTIRKLAVPVAPFAGEFSPERLPQAWRDLEEWEIACYPWSAPDGYQPKACARVGVYQGDLHVLMYALEETIQARETQVGGAVCVDSCLEFFLQPFEEDARYLNFEVNPLGTLHLGIGGGRENRSVFNPPPLGIAPAASEHRGAWWAVYYAIPSAFLVAQFGRKLDGCVRANCYTCDESIHPHFGTLFPVSAPQPDFHRPECFQTIAVEI</sequence>
<organism evidence="2 3">
    <name type="scientific">Candidatus Alectryocaccomicrobium excrementavium</name>
    <dbReference type="NCBI Taxonomy" id="2840668"/>
    <lineage>
        <taxon>Bacteria</taxon>
        <taxon>Bacillati</taxon>
        <taxon>Bacillota</taxon>
        <taxon>Clostridia</taxon>
        <taxon>Candidatus Alectryocaccomicrobium</taxon>
    </lineage>
</organism>
<feature type="domain" description="Carbohydrate-binding" evidence="1">
    <location>
        <begin position="31"/>
        <end position="207"/>
    </location>
</feature>
<accession>A0A9D1G3H7</accession>
<dbReference type="Gene3D" id="2.60.40.1190">
    <property type="match status" value="1"/>
</dbReference>
<evidence type="ECO:0000313" key="3">
    <source>
        <dbReference type="Proteomes" id="UP000824140"/>
    </source>
</evidence>
<proteinExistence type="predicted"/>
<gene>
    <name evidence="2" type="ORF">IAA84_13910</name>
</gene>
<evidence type="ECO:0000259" key="1">
    <source>
        <dbReference type="Pfam" id="PF16011"/>
    </source>
</evidence>
<dbReference type="GO" id="GO:0030246">
    <property type="term" value="F:carbohydrate binding"/>
    <property type="evidence" value="ECO:0007669"/>
    <property type="project" value="InterPro"/>
</dbReference>
<reference evidence="2" key="2">
    <citation type="journal article" date="2021" name="PeerJ">
        <title>Extensive microbial diversity within the chicken gut microbiome revealed by metagenomics and culture.</title>
        <authorList>
            <person name="Gilroy R."/>
            <person name="Ravi A."/>
            <person name="Getino M."/>
            <person name="Pursley I."/>
            <person name="Horton D.L."/>
            <person name="Alikhan N.F."/>
            <person name="Baker D."/>
            <person name="Gharbi K."/>
            <person name="Hall N."/>
            <person name="Watson M."/>
            <person name="Adriaenssens E.M."/>
            <person name="Foster-Nyarko E."/>
            <person name="Jarju S."/>
            <person name="Secka A."/>
            <person name="Antonio M."/>
            <person name="Oren A."/>
            <person name="Chaudhuri R.R."/>
            <person name="La Ragione R."/>
            <person name="Hildebrand F."/>
            <person name="Pallen M.J."/>
        </authorList>
    </citation>
    <scope>NUCLEOTIDE SEQUENCE</scope>
    <source>
        <strain evidence="2">13766</strain>
    </source>
</reference>
<comment type="caution">
    <text evidence="2">The sequence shown here is derived from an EMBL/GenBank/DDBJ whole genome shotgun (WGS) entry which is preliminary data.</text>
</comment>
<reference evidence="2" key="1">
    <citation type="submission" date="2020-10" db="EMBL/GenBank/DDBJ databases">
        <authorList>
            <person name="Gilroy R."/>
        </authorList>
    </citation>
    <scope>NUCLEOTIDE SEQUENCE</scope>
    <source>
        <strain evidence="2">13766</strain>
    </source>
</reference>
<dbReference type="GO" id="GO:0016052">
    <property type="term" value="P:carbohydrate catabolic process"/>
    <property type="evidence" value="ECO:0007669"/>
    <property type="project" value="InterPro"/>
</dbReference>
<protein>
    <recommendedName>
        <fullName evidence="1">Carbohydrate-binding domain-containing protein</fullName>
    </recommendedName>
</protein>
<dbReference type="AlphaFoldDB" id="A0A9D1G3H7"/>
<dbReference type="GO" id="GO:0004553">
    <property type="term" value="F:hydrolase activity, hydrolyzing O-glycosyl compounds"/>
    <property type="evidence" value="ECO:0007669"/>
    <property type="project" value="InterPro"/>
</dbReference>
<dbReference type="SUPFAM" id="SSF49344">
    <property type="entry name" value="CBD9-like"/>
    <property type="match status" value="1"/>
</dbReference>
<dbReference type="Proteomes" id="UP000824140">
    <property type="component" value="Unassembled WGS sequence"/>
</dbReference>
<name>A0A9D1G3H7_9FIRM</name>
<dbReference type="InterPro" id="IPR010502">
    <property type="entry name" value="Carb-bd_dom_fam9"/>
</dbReference>
<dbReference type="CDD" id="cd09620">
    <property type="entry name" value="CBM9_like_3"/>
    <property type="match status" value="1"/>
</dbReference>
<evidence type="ECO:0000313" key="2">
    <source>
        <dbReference type="EMBL" id="HIS94103.1"/>
    </source>
</evidence>
<dbReference type="Pfam" id="PF16011">
    <property type="entry name" value="CBM9_2"/>
    <property type="match status" value="1"/>
</dbReference>